<dbReference type="FunFam" id="1.10.150.570:FF:000001">
    <property type="entry name" value="tRNA uridine 5-carboxymethylaminomethyl modification enzyme MnmG"/>
    <property type="match status" value="1"/>
</dbReference>
<dbReference type="InterPro" id="IPR040131">
    <property type="entry name" value="MnmG_N"/>
</dbReference>
<dbReference type="GO" id="GO:0050660">
    <property type="term" value="F:flavin adenine dinucleotide binding"/>
    <property type="evidence" value="ECO:0007669"/>
    <property type="project" value="UniProtKB-UniRule"/>
</dbReference>
<keyword evidence="5 12" id="KW-0963">Cytoplasm</keyword>
<dbReference type="AlphaFoldDB" id="A0A135YUF5"/>
<evidence type="ECO:0000256" key="1">
    <source>
        <dbReference type="ARBA" id="ARBA00001974"/>
    </source>
</evidence>
<dbReference type="Pfam" id="PF13932">
    <property type="entry name" value="SAM_GIDA_C"/>
    <property type="match status" value="1"/>
</dbReference>
<dbReference type="PROSITE" id="PS01280">
    <property type="entry name" value="GIDA_1"/>
    <property type="match status" value="1"/>
</dbReference>
<dbReference type="InterPro" id="IPR004416">
    <property type="entry name" value="MnmG"/>
</dbReference>
<dbReference type="SUPFAM" id="SSF51905">
    <property type="entry name" value="FAD/NAD(P)-binding domain"/>
    <property type="match status" value="1"/>
</dbReference>
<keyword evidence="8 12" id="KW-0274">FAD</keyword>
<evidence type="ECO:0000256" key="5">
    <source>
        <dbReference type="ARBA" id="ARBA00022490"/>
    </source>
</evidence>
<dbReference type="NCBIfam" id="TIGR00136">
    <property type="entry name" value="mnmG_gidA"/>
    <property type="match status" value="1"/>
</dbReference>
<sequence length="631" mass="71461">MKERYESGNYDIVVVGAGHAGCEAALASARMGMKTLMITMSLDSIAALPCNPSIGGTGKGQLVKELDALGGQMGLNIDETYIQSRMLNTAKGPAVHSLRAQTDKNLYHRVMKETIENQDNLDLVMDEVEEILHEEKKVLGVVTRLGNIYRSKMTILCTGVYLKSKIFVGHDTFDEGPNGLNYAKKLTDSLVELGLDMRRFKTGTPARVHRDSIDFSVMEPQLGDEKVTPFSFMNEDIEKDQITCYLTRTTPETKQLIQENIHRSAMYSGNIEGTGPRYCPSIEDKIVKFSDKQTHQLFIEPEGLDTKEMYIQGVSTSFPMEIQTKMYRTIKGLENARIMRPAYAIEYDCIDPTKLKQNLEIKGVENLFSAGQFNGTSGYEEAAAQGIIAGINAVLKIRGEEPFILDRSEAYIGVLIDDLVTKGTNEPYRMMTSRAEYRLYLRQDNADARLTQKGYDIGLVTQERYDRYQAKKAKIEAEIYRLRRDRVTPNEANAYLEERGYALLNNGISLYEFLKRPEIDYSVLEDLGKASDLDLSDEVKDQAVIVIKYEGYIDKQMKQIDQFRKLENKKLREDMNYDEIEGLRLEARQKLNDIKPSSIGQASRISGVSPADISVLLIYLEQKRRANRSEK</sequence>
<evidence type="ECO:0000256" key="4">
    <source>
        <dbReference type="ARBA" id="ARBA00020461"/>
    </source>
</evidence>
<feature type="binding site" evidence="12">
    <location>
        <begin position="16"/>
        <end position="21"/>
    </location>
    <ligand>
        <name>FAD</name>
        <dbReference type="ChEBI" id="CHEBI:57692"/>
    </ligand>
</feature>
<evidence type="ECO:0000313" key="15">
    <source>
        <dbReference type="Proteomes" id="UP000070326"/>
    </source>
</evidence>
<dbReference type="InterPro" id="IPR026904">
    <property type="entry name" value="MnmG_C"/>
</dbReference>
<dbReference type="GO" id="GO:0002098">
    <property type="term" value="P:tRNA wobble uridine modification"/>
    <property type="evidence" value="ECO:0007669"/>
    <property type="project" value="InterPro"/>
</dbReference>
<evidence type="ECO:0000256" key="12">
    <source>
        <dbReference type="HAMAP-Rule" id="MF_00129"/>
    </source>
</evidence>
<comment type="subunit">
    <text evidence="10 12">Homodimer. Heterotetramer of two MnmE and two MnmG subunits.</text>
</comment>
<dbReference type="InterPro" id="IPR020595">
    <property type="entry name" value="MnmG-rel_CS"/>
</dbReference>
<evidence type="ECO:0000256" key="2">
    <source>
        <dbReference type="ARBA" id="ARBA00003717"/>
    </source>
</evidence>
<comment type="caution">
    <text evidence="14">The sequence shown here is derived from an EMBL/GenBank/DDBJ whole genome shotgun (WGS) entry which is preliminary data.</text>
</comment>
<dbReference type="STRING" id="1261.HMPREF3195_00926"/>
<dbReference type="InterPro" id="IPR047001">
    <property type="entry name" value="MnmG_C_subdom"/>
</dbReference>
<protein>
    <recommendedName>
        <fullName evidence="4 12">tRNA uridine 5-carboxymethylaminomethyl modification enzyme MnmG</fullName>
    </recommendedName>
    <alternativeName>
        <fullName evidence="11 12">Glucose-inhibited division protein A</fullName>
    </alternativeName>
</protein>
<dbReference type="PATRIC" id="fig|1261.5.peg.932"/>
<feature type="binding site" evidence="12">
    <location>
        <begin position="275"/>
        <end position="289"/>
    </location>
    <ligand>
        <name>NAD(+)</name>
        <dbReference type="ChEBI" id="CHEBI:57540"/>
    </ligand>
</feature>
<dbReference type="Gene3D" id="1.10.150.570">
    <property type="entry name" value="GidA associated domain, C-terminal subdomain"/>
    <property type="match status" value="1"/>
</dbReference>
<dbReference type="RefSeq" id="WP_061101782.1">
    <property type="nucleotide sequence ID" value="NZ_KQ961804.1"/>
</dbReference>
<dbReference type="eggNOG" id="COG0445">
    <property type="taxonomic scope" value="Bacteria"/>
</dbReference>
<evidence type="ECO:0000256" key="10">
    <source>
        <dbReference type="ARBA" id="ARBA00025948"/>
    </source>
</evidence>
<dbReference type="InterPro" id="IPR002218">
    <property type="entry name" value="MnmG-rel"/>
</dbReference>
<evidence type="ECO:0000256" key="6">
    <source>
        <dbReference type="ARBA" id="ARBA00022630"/>
    </source>
</evidence>
<comment type="caution">
    <text evidence="12">Lacks conserved residue(s) required for the propagation of feature annotation.</text>
</comment>
<keyword evidence="9 12" id="KW-0520">NAD</keyword>
<keyword evidence="7 12" id="KW-0819">tRNA processing</keyword>
<dbReference type="Pfam" id="PF01134">
    <property type="entry name" value="GIDA"/>
    <property type="match status" value="1"/>
</dbReference>
<dbReference type="HAMAP" id="MF_00129">
    <property type="entry name" value="MnmG_GidA"/>
    <property type="match status" value="1"/>
</dbReference>
<organism evidence="14 15">
    <name type="scientific">Peptostreptococcus anaerobius</name>
    <dbReference type="NCBI Taxonomy" id="1261"/>
    <lineage>
        <taxon>Bacteria</taxon>
        <taxon>Bacillati</taxon>
        <taxon>Bacillota</taxon>
        <taxon>Clostridia</taxon>
        <taxon>Peptostreptococcales</taxon>
        <taxon>Peptostreptococcaceae</taxon>
        <taxon>Peptostreptococcus</taxon>
    </lineage>
</organism>
<dbReference type="GO" id="GO:0030488">
    <property type="term" value="P:tRNA methylation"/>
    <property type="evidence" value="ECO:0007669"/>
    <property type="project" value="TreeGrafter"/>
</dbReference>
<dbReference type="PROSITE" id="PS01281">
    <property type="entry name" value="GIDA_2"/>
    <property type="match status" value="1"/>
</dbReference>
<dbReference type="FunFam" id="3.50.50.60:FF:000002">
    <property type="entry name" value="tRNA uridine 5-carboxymethylaminomethyl modification enzyme MnmG"/>
    <property type="match status" value="1"/>
</dbReference>
<feature type="domain" description="tRNA uridine 5-carboxymethylaminomethyl modification enzyme C-terminal subdomain" evidence="13">
    <location>
        <begin position="547"/>
        <end position="618"/>
    </location>
</feature>
<name>A0A135YUF5_9FIRM</name>
<evidence type="ECO:0000313" key="14">
    <source>
        <dbReference type="EMBL" id="KXI13033.1"/>
    </source>
</evidence>
<dbReference type="PANTHER" id="PTHR11806:SF0">
    <property type="entry name" value="PROTEIN MTO1 HOMOLOG, MITOCHONDRIAL"/>
    <property type="match status" value="1"/>
</dbReference>
<evidence type="ECO:0000259" key="13">
    <source>
        <dbReference type="SMART" id="SM01228"/>
    </source>
</evidence>
<dbReference type="InterPro" id="IPR049312">
    <property type="entry name" value="GIDA_C_N"/>
</dbReference>
<keyword evidence="6 12" id="KW-0285">Flavoprotein</keyword>
<comment type="subcellular location">
    <subcellularLocation>
        <location evidence="12">Cytoplasm</location>
    </subcellularLocation>
</comment>
<dbReference type="Gene3D" id="3.50.50.60">
    <property type="entry name" value="FAD/NAD(P)-binding domain"/>
    <property type="match status" value="2"/>
</dbReference>
<evidence type="ECO:0000256" key="3">
    <source>
        <dbReference type="ARBA" id="ARBA00007653"/>
    </source>
</evidence>
<dbReference type="Gene3D" id="1.10.10.1800">
    <property type="entry name" value="tRNA uridine 5-carboxymethylaminomethyl modification enzyme MnmG/GidA"/>
    <property type="match status" value="1"/>
</dbReference>
<dbReference type="InterPro" id="IPR036188">
    <property type="entry name" value="FAD/NAD-bd_sf"/>
</dbReference>
<evidence type="ECO:0000256" key="9">
    <source>
        <dbReference type="ARBA" id="ARBA00023027"/>
    </source>
</evidence>
<comment type="cofactor">
    <cofactor evidence="1 12">
        <name>FAD</name>
        <dbReference type="ChEBI" id="CHEBI:57692"/>
    </cofactor>
</comment>
<reference evidence="14 15" key="1">
    <citation type="submission" date="2016-02" db="EMBL/GenBank/DDBJ databases">
        <authorList>
            <person name="Wen L."/>
            <person name="He K."/>
            <person name="Yang H."/>
        </authorList>
    </citation>
    <scope>NUCLEOTIDE SEQUENCE [LARGE SCALE GENOMIC DNA]</scope>
    <source>
        <strain evidence="14 15">MJR8628A</strain>
    </source>
</reference>
<dbReference type="SMART" id="SM01228">
    <property type="entry name" value="GIDA_assoc_3"/>
    <property type="match status" value="1"/>
</dbReference>
<dbReference type="EMBL" id="LSQZ01000035">
    <property type="protein sequence ID" value="KXI13033.1"/>
    <property type="molecule type" value="Genomic_DNA"/>
</dbReference>
<comment type="function">
    <text evidence="2 12">NAD-binding protein involved in the addition of a carboxymethylaminomethyl (cmnm) group at the wobble position (U34) of certain tRNAs, forming tRNA-cmnm(5)s(2)U34.</text>
</comment>
<dbReference type="Proteomes" id="UP000070326">
    <property type="component" value="Unassembled WGS sequence"/>
</dbReference>
<evidence type="ECO:0000256" key="8">
    <source>
        <dbReference type="ARBA" id="ARBA00022827"/>
    </source>
</evidence>
<comment type="similarity">
    <text evidence="3 12">Belongs to the MnmG family.</text>
</comment>
<dbReference type="FunFam" id="1.10.10.1800:FF:000001">
    <property type="entry name" value="tRNA uridine 5-carboxymethylaminomethyl modification enzyme MnmG"/>
    <property type="match status" value="1"/>
</dbReference>
<dbReference type="GO" id="GO:0005829">
    <property type="term" value="C:cytosol"/>
    <property type="evidence" value="ECO:0007669"/>
    <property type="project" value="TreeGrafter"/>
</dbReference>
<accession>A0A135YUF5</accession>
<evidence type="ECO:0000256" key="11">
    <source>
        <dbReference type="ARBA" id="ARBA00031800"/>
    </source>
</evidence>
<gene>
    <name evidence="12" type="primary">mnmG</name>
    <name evidence="12" type="synonym">gidA</name>
    <name evidence="14" type="ORF">HMPREF3195_00926</name>
</gene>
<proteinExistence type="inferred from homology"/>
<dbReference type="InterPro" id="IPR044920">
    <property type="entry name" value="MnmG_C_subdom_sf"/>
</dbReference>
<dbReference type="Pfam" id="PF21680">
    <property type="entry name" value="GIDA_C_1st"/>
    <property type="match status" value="1"/>
</dbReference>
<evidence type="ECO:0000256" key="7">
    <source>
        <dbReference type="ARBA" id="ARBA00022694"/>
    </source>
</evidence>
<dbReference type="PANTHER" id="PTHR11806">
    <property type="entry name" value="GLUCOSE INHIBITED DIVISION PROTEIN A"/>
    <property type="match status" value="1"/>
</dbReference>